<dbReference type="Proteomes" id="UP001642464">
    <property type="component" value="Unassembled WGS sequence"/>
</dbReference>
<comment type="caution">
    <text evidence="2">The sequence shown here is derived from an EMBL/GenBank/DDBJ whole genome shotgun (WGS) entry which is preliminary data.</text>
</comment>
<organism evidence="2 3">
    <name type="scientific">Durusdinium trenchii</name>
    <dbReference type="NCBI Taxonomy" id="1381693"/>
    <lineage>
        <taxon>Eukaryota</taxon>
        <taxon>Sar</taxon>
        <taxon>Alveolata</taxon>
        <taxon>Dinophyceae</taxon>
        <taxon>Suessiales</taxon>
        <taxon>Symbiodiniaceae</taxon>
        <taxon>Durusdinium</taxon>
    </lineage>
</organism>
<evidence type="ECO:0000313" key="3">
    <source>
        <dbReference type="Proteomes" id="UP001642464"/>
    </source>
</evidence>
<dbReference type="Gene3D" id="3.40.50.410">
    <property type="entry name" value="von Willebrand factor, type A domain"/>
    <property type="match status" value="1"/>
</dbReference>
<name>A0ABP0PLP4_9DINO</name>
<sequence length="523" mass="57400">MQLETVPVDDIAEEVDAAAQDREQLRQARALEARWRWESLLEDAPPAQLEEKPASIAPPAEQLREASQGVQARRGVIRFLYLVVDLAEAALRERRWELLVQQSSQFAERFVTENPLSELGLLALRDASCEALAPLGTAFTAAKLNAIAKEAKGRCCAVAALQRALQGLQDVPSYGVREVLILLASVATCNLQELAMEDLLPTLRLKNIRVSVVSLSPEIFVLKNLCVETGGRFDVALNKAHFEELLLRHLVAPKIDGKDVAPQMVRMGFPRQLEAEARKPEACCCHCQVQNSLYICPQCNGRSCGLPSRCKICDLPLVSASVLARAFRSVVPLAPFASVAMGVGAQSLCELFLETLEFGYSIQFPERVLEAIPLFHTHALGPMLKVACMLAEEHCKSTDATMEIVGIYHATASGSTEMTPVKAIADKIAANFAAASVWTLDASKLPEKQFAFKGMGRVKDEWKAVGGDIVNLNSEALSETSRLIGEMRFLDVVDFDDHLADGSKSWLNETLFTGEKIEKMRID</sequence>
<dbReference type="InterPro" id="IPR005366">
    <property type="entry name" value="EMC8/9"/>
</dbReference>
<dbReference type="PANTHER" id="PTHR12695:SF2">
    <property type="entry name" value="GENERAL TRANSCRIPTION FACTOR IIH SUBUNIT 2-RELATED"/>
    <property type="match status" value="1"/>
</dbReference>
<reference evidence="2 3" key="1">
    <citation type="submission" date="2024-02" db="EMBL/GenBank/DDBJ databases">
        <authorList>
            <person name="Chen Y."/>
            <person name="Shah S."/>
            <person name="Dougan E. K."/>
            <person name="Thang M."/>
            <person name="Chan C."/>
        </authorList>
    </citation>
    <scope>NUCLEOTIDE SEQUENCE [LARGE SCALE GENOMIC DNA]</scope>
</reference>
<evidence type="ECO:0000259" key="1">
    <source>
        <dbReference type="Pfam" id="PF04056"/>
    </source>
</evidence>
<feature type="domain" description="Ssl1-like" evidence="1">
    <location>
        <begin position="87"/>
        <end position="270"/>
    </location>
</feature>
<dbReference type="PANTHER" id="PTHR12695">
    <property type="entry name" value="GENERAL TRANSCRIPTION FACTOR IIH SUBUNIT 2"/>
    <property type="match status" value="1"/>
</dbReference>
<dbReference type="EMBL" id="CAXAMM010037113">
    <property type="protein sequence ID" value="CAK9076681.1"/>
    <property type="molecule type" value="Genomic_DNA"/>
</dbReference>
<dbReference type="Pfam" id="PF03665">
    <property type="entry name" value="UPF0172"/>
    <property type="match status" value="1"/>
</dbReference>
<protein>
    <submittedName>
        <fullName evidence="2">General transcription factor IIH subunit 2 (AtGTF2H2) (TFIIH basal transcription factor complex p44 subunit) (Atp44)</fullName>
    </submittedName>
</protein>
<dbReference type="InterPro" id="IPR036465">
    <property type="entry name" value="vWFA_dom_sf"/>
</dbReference>
<evidence type="ECO:0000313" key="2">
    <source>
        <dbReference type="EMBL" id="CAK9076681.1"/>
    </source>
</evidence>
<dbReference type="InterPro" id="IPR007198">
    <property type="entry name" value="Ssl1-like"/>
</dbReference>
<accession>A0ABP0PLP4</accession>
<dbReference type="Pfam" id="PF04056">
    <property type="entry name" value="Ssl1"/>
    <property type="match status" value="1"/>
</dbReference>
<proteinExistence type="predicted"/>
<gene>
    <name evidence="2" type="ORF">SCF082_LOCUS36918</name>
</gene>
<keyword evidence="3" id="KW-1185">Reference proteome</keyword>